<keyword evidence="4 6" id="KW-0274">FAD</keyword>
<dbReference type="InterPro" id="IPR006091">
    <property type="entry name" value="Acyl-CoA_Oxase/DH_mid-dom"/>
</dbReference>
<gene>
    <name evidence="10" type="ORF">OC842_001307</name>
</gene>
<evidence type="ECO:0000256" key="1">
    <source>
        <dbReference type="ARBA" id="ARBA00001974"/>
    </source>
</evidence>
<dbReference type="Pfam" id="PF02770">
    <property type="entry name" value="Acyl-CoA_dh_M"/>
    <property type="match status" value="1"/>
</dbReference>
<evidence type="ECO:0008006" key="12">
    <source>
        <dbReference type="Google" id="ProtNLM"/>
    </source>
</evidence>
<comment type="cofactor">
    <cofactor evidence="1 6">
        <name>FAD</name>
        <dbReference type="ChEBI" id="CHEBI:57692"/>
    </cofactor>
</comment>
<dbReference type="EMBL" id="JAPDMQ010000045">
    <property type="protein sequence ID" value="KAK0538431.1"/>
    <property type="molecule type" value="Genomic_DNA"/>
</dbReference>
<dbReference type="InterPro" id="IPR009075">
    <property type="entry name" value="AcylCo_DH/oxidase_C"/>
</dbReference>
<evidence type="ECO:0000256" key="2">
    <source>
        <dbReference type="ARBA" id="ARBA00009347"/>
    </source>
</evidence>
<dbReference type="GO" id="GO:0005737">
    <property type="term" value="C:cytoplasm"/>
    <property type="evidence" value="ECO:0007669"/>
    <property type="project" value="TreeGrafter"/>
</dbReference>
<dbReference type="Pfam" id="PF02771">
    <property type="entry name" value="Acyl-CoA_dh_N"/>
    <property type="match status" value="1"/>
</dbReference>
<evidence type="ECO:0000256" key="4">
    <source>
        <dbReference type="ARBA" id="ARBA00022827"/>
    </source>
</evidence>
<dbReference type="InterPro" id="IPR036250">
    <property type="entry name" value="AcylCo_DH-like_C"/>
</dbReference>
<evidence type="ECO:0000259" key="7">
    <source>
        <dbReference type="Pfam" id="PF00441"/>
    </source>
</evidence>
<dbReference type="Gene3D" id="2.40.110.10">
    <property type="entry name" value="Butyryl-CoA Dehydrogenase, subunit A, domain 2"/>
    <property type="match status" value="1"/>
</dbReference>
<dbReference type="GO" id="GO:0003995">
    <property type="term" value="F:acyl-CoA dehydrogenase activity"/>
    <property type="evidence" value="ECO:0007669"/>
    <property type="project" value="TreeGrafter"/>
</dbReference>
<evidence type="ECO:0000256" key="6">
    <source>
        <dbReference type="RuleBase" id="RU362125"/>
    </source>
</evidence>
<accession>A0AAN6JNM7</accession>
<feature type="domain" description="Acyl-CoA oxidase/dehydrogenase middle" evidence="8">
    <location>
        <begin position="177"/>
        <end position="276"/>
    </location>
</feature>
<dbReference type="GO" id="GO:0033539">
    <property type="term" value="P:fatty acid beta-oxidation using acyl-CoA dehydrogenase"/>
    <property type="evidence" value="ECO:0007669"/>
    <property type="project" value="TreeGrafter"/>
</dbReference>
<dbReference type="InterPro" id="IPR037069">
    <property type="entry name" value="AcylCoA_DH/ox_N_sf"/>
</dbReference>
<dbReference type="InterPro" id="IPR050741">
    <property type="entry name" value="Acyl-CoA_dehydrogenase"/>
</dbReference>
<dbReference type="PANTHER" id="PTHR48083:SF28">
    <property type="entry name" value="ACYL-COA DEHYDROGENASE FAMILY PROTEIN (AFU_ORTHOLOGUE AFUA_6G10880)-RELATED"/>
    <property type="match status" value="1"/>
</dbReference>
<organism evidence="10 11">
    <name type="scientific">Tilletia horrida</name>
    <dbReference type="NCBI Taxonomy" id="155126"/>
    <lineage>
        <taxon>Eukaryota</taxon>
        <taxon>Fungi</taxon>
        <taxon>Dikarya</taxon>
        <taxon>Basidiomycota</taxon>
        <taxon>Ustilaginomycotina</taxon>
        <taxon>Exobasidiomycetes</taxon>
        <taxon>Tilletiales</taxon>
        <taxon>Tilletiaceae</taxon>
        <taxon>Tilletia</taxon>
    </lineage>
</organism>
<dbReference type="PANTHER" id="PTHR48083">
    <property type="entry name" value="MEDIUM-CHAIN SPECIFIC ACYL-COA DEHYDROGENASE, MITOCHONDRIAL-RELATED"/>
    <property type="match status" value="1"/>
</dbReference>
<evidence type="ECO:0000313" key="11">
    <source>
        <dbReference type="Proteomes" id="UP001176521"/>
    </source>
</evidence>
<dbReference type="InterPro" id="IPR046373">
    <property type="entry name" value="Acyl-CoA_Oxase/DH_mid-dom_sf"/>
</dbReference>
<sequence length="457" mass="49782">MSSSSSSSSASSNRVKNVTRSEIPFAEASWINGLPTPYFGTKPIYAQLREWARKWADQHLIPYADKWEEAKEAPASFYQQAAKDGLLIPFALGIRLPANLRNLAKDVPIPAGIPAEEWDAFCDYILIDELCRAGSNGLFMHLYAGISYGCGPINHFASPGLQTRIMPDILRGKKRIALAITEPNAGSDVANLSCSAVKSADGKYYIVNGIKKWITNGYFCEGGYLTTAVRTSGKAGDPSGISLLVIPVSKDNGVSLKLMRMMGQSPSGTTLVEFDDTKVPVENLIGGKEGLGLKHIFNNFNHERITIVFTALRFARVCIEDAIVHTKRRKAFGKPLIEQPVVRHKLAHMARRVEALQAWTEQVVYQQNNLSTAESNLLTGGTTGALKAHAGIVLEQVCRDASQLLGGMGITKGGAGERVERIWREVKALQVPGGAEDVLLDLSVRQALKIHSQPSKL</sequence>
<keyword evidence="5 6" id="KW-0560">Oxidoreductase</keyword>
<dbReference type="InterPro" id="IPR009100">
    <property type="entry name" value="AcylCoA_DH/oxidase_NM_dom_sf"/>
</dbReference>
<dbReference type="AlphaFoldDB" id="A0AAN6JNM7"/>
<evidence type="ECO:0000256" key="3">
    <source>
        <dbReference type="ARBA" id="ARBA00022630"/>
    </source>
</evidence>
<dbReference type="GO" id="GO:0050660">
    <property type="term" value="F:flavin adenine dinucleotide binding"/>
    <property type="evidence" value="ECO:0007669"/>
    <property type="project" value="InterPro"/>
</dbReference>
<proteinExistence type="inferred from homology"/>
<dbReference type="Gene3D" id="1.20.140.10">
    <property type="entry name" value="Butyryl-CoA Dehydrogenase, subunit A, domain 3"/>
    <property type="match status" value="1"/>
</dbReference>
<dbReference type="SUPFAM" id="SSF56645">
    <property type="entry name" value="Acyl-CoA dehydrogenase NM domain-like"/>
    <property type="match status" value="1"/>
</dbReference>
<dbReference type="Proteomes" id="UP001176521">
    <property type="component" value="Unassembled WGS sequence"/>
</dbReference>
<evidence type="ECO:0000259" key="9">
    <source>
        <dbReference type="Pfam" id="PF02771"/>
    </source>
</evidence>
<evidence type="ECO:0000313" key="10">
    <source>
        <dbReference type="EMBL" id="KAK0538431.1"/>
    </source>
</evidence>
<evidence type="ECO:0000259" key="8">
    <source>
        <dbReference type="Pfam" id="PF02770"/>
    </source>
</evidence>
<dbReference type="InterPro" id="IPR013786">
    <property type="entry name" value="AcylCoA_DH/ox_N"/>
</dbReference>
<dbReference type="Gene3D" id="1.10.540.10">
    <property type="entry name" value="Acyl-CoA dehydrogenase/oxidase, N-terminal domain"/>
    <property type="match status" value="1"/>
</dbReference>
<feature type="domain" description="Acyl-CoA dehydrogenase/oxidase C-terminal" evidence="7">
    <location>
        <begin position="292"/>
        <end position="447"/>
    </location>
</feature>
<reference evidence="10" key="1">
    <citation type="journal article" date="2023" name="PhytoFront">
        <title>Draft Genome Resources of Seven Strains of Tilletia horrida, Causal Agent of Kernel Smut of Rice.</title>
        <authorList>
            <person name="Khanal S."/>
            <person name="Antony Babu S."/>
            <person name="Zhou X.G."/>
        </authorList>
    </citation>
    <scope>NUCLEOTIDE SEQUENCE</scope>
    <source>
        <strain evidence="10">TX3</strain>
    </source>
</reference>
<dbReference type="Pfam" id="PF00441">
    <property type="entry name" value="Acyl-CoA_dh_1"/>
    <property type="match status" value="1"/>
</dbReference>
<name>A0AAN6JNM7_9BASI</name>
<feature type="domain" description="Acyl-CoA dehydrogenase/oxidase N-terminal" evidence="9">
    <location>
        <begin position="47"/>
        <end position="87"/>
    </location>
</feature>
<keyword evidence="11" id="KW-1185">Reference proteome</keyword>
<comment type="similarity">
    <text evidence="2 6">Belongs to the acyl-CoA dehydrogenase family.</text>
</comment>
<protein>
    <recommendedName>
        <fullName evidence="12">Acyl-CoA dehydrogenase</fullName>
    </recommendedName>
</protein>
<evidence type="ECO:0000256" key="5">
    <source>
        <dbReference type="ARBA" id="ARBA00023002"/>
    </source>
</evidence>
<keyword evidence="3 6" id="KW-0285">Flavoprotein</keyword>
<dbReference type="SUPFAM" id="SSF47203">
    <property type="entry name" value="Acyl-CoA dehydrogenase C-terminal domain-like"/>
    <property type="match status" value="1"/>
</dbReference>
<comment type="caution">
    <text evidence="10">The sequence shown here is derived from an EMBL/GenBank/DDBJ whole genome shotgun (WGS) entry which is preliminary data.</text>
</comment>